<accession>A0A8J6IT53</accession>
<keyword evidence="7" id="KW-0378">Hydrolase</keyword>
<dbReference type="GO" id="GO:0016042">
    <property type="term" value="P:lipid catabolic process"/>
    <property type="evidence" value="ECO:0007669"/>
    <property type="project" value="UniProtKB-UniRule"/>
</dbReference>
<keyword evidence="6 7" id="KW-0443">Lipid metabolism</keyword>
<reference evidence="9" key="2">
    <citation type="submission" date="2020-08" db="EMBL/GenBank/DDBJ databases">
        <authorList>
            <person name="Lai Q."/>
        </authorList>
    </citation>
    <scope>NUCLEOTIDE SEQUENCE</scope>
    <source>
        <strain evidence="9">S27-2</strain>
    </source>
</reference>
<dbReference type="GO" id="GO:0016491">
    <property type="term" value="F:oxidoreductase activity"/>
    <property type="evidence" value="ECO:0007669"/>
    <property type="project" value="UniProtKB-KW"/>
</dbReference>
<dbReference type="Gene3D" id="3.40.1090.10">
    <property type="entry name" value="Cytosolic phospholipase A2 catalytic domain"/>
    <property type="match status" value="1"/>
</dbReference>
<evidence type="ECO:0000256" key="4">
    <source>
        <dbReference type="ARBA" id="ARBA00022827"/>
    </source>
</evidence>
<dbReference type="PROSITE" id="PS51635">
    <property type="entry name" value="PNPLA"/>
    <property type="match status" value="1"/>
</dbReference>
<proteinExistence type="inferred from homology"/>
<sequence length="512" mass="56013">MSGTRPQGAALADDKAKRALILPGGGLRLSYAAGVAKRLFEGGLTFEFMDGTSGGSLILAMLLSGLDIEEICQRWSSMQMAQTLALPSFSQIVADDGFIAAGSASAFRQNVFPHLGINFERLRQATGIKASFNVGNFATKCNQVFPHQHITEDHLVAGMSLPGVFPPVSINGELYMDSGFIQDANLLHTVKAGARELWVVWIMGNIPEYRTGLLNWYVQMLEVAANAALHKELLQIANINSRIAAGETVYGHTQPIRLHFIRPPHPLPLDSALYTGEICHADLIKQGYEDTTRYMLNTTQEGDPFDPAITKMTEQHPGIQFKETMSGGFALGTSDYKQGCDKGQWAGHVLAMHAQVDIDDIDQFVETGKHPGRLSGSIDFEPMGKGIPAHSGVFNLFYPADKPGLKLMVYELAFTHDGQDYYLAGKKEVEDDTGFDLWSDTTTLYTQLHKGTDKSGEVVGAGILTLGVIDLIKLVSTMRVLHAKNTPEKLATIGKFGRFFMGELWDTYAKHA</sequence>
<dbReference type="GO" id="GO:0016787">
    <property type="term" value="F:hydrolase activity"/>
    <property type="evidence" value="ECO:0007669"/>
    <property type="project" value="UniProtKB-UniRule"/>
</dbReference>
<evidence type="ECO:0000256" key="5">
    <source>
        <dbReference type="ARBA" id="ARBA00023002"/>
    </source>
</evidence>
<dbReference type="PANTHER" id="PTHR47470">
    <property type="entry name" value="CHOLESTEROL OXIDASE"/>
    <property type="match status" value="1"/>
</dbReference>
<name>A0A8J6IT53_9ALTE</name>
<dbReference type="InterPro" id="IPR016035">
    <property type="entry name" value="Acyl_Trfase/lysoPLipase"/>
</dbReference>
<dbReference type="PANTHER" id="PTHR47470:SF1">
    <property type="entry name" value="FAD-DEPENDENT OXIDOREDUCTASE 2 FAD BINDING DOMAIN-CONTAINING PROTEIN"/>
    <property type="match status" value="1"/>
</dbReference>
<evidence type="ECO:0000313" key="10">
    <source>
        <dbReference type="Proteomes" id="UP000601768"/>
    </source>
</evidence>
<comment type="caution">
    <text evidence="7">Lacks conserved residue(s) required for the propagation of feature annotation.</text>
</comment>
<evidence type="ECO:0000256" key="3">
    <source>
        <dbReference type="ARBA" id="ARBA00022630"/>
    </source>
</evidence>
<gene>
    <name evidence="9" type="ORF">H8B19_05620</name>
</gene>
<evidence type="ECO:0000259" key="8">
    <source>
        <dbReference type="PROSITE" id="PS51635"/>
    </source>
</evidence>
<evidence type="ECO:0000256" key="7">
    <source>
        <dbReference type="PROSITE-ProRule" id="PRU01161"/>
    </source>
</evidence>
<keyword evidence="3" id="KW-0285">Flavoprotein</keyword>
<keyword evidence="4" id="KW-0274">FAD</keyword>
<feature type="active site" description="Proton acceptor" evidence="7">
    <location>
        <position position="177"/>
    </location>
</feature>
<dbReference type="InterPro" id="IPR052542">
    <property type="entry name" value="Cholesterol_Oxidase"/>
</dbReference>
<keyword evidence="7" id="KW-0442">Lipid degradation</keyword>
<dbReference type="Proteomes" id="UP000601768">
    <property type="component" value="Unassembled WGS sequence"/>
</dbReference>
<evidence type="ECO:0000256" key="1">
    <source>
        <dbReference type="ARBA" id="ARBA00001974"/>
    </source>
</evidence>
<comment type="caution">
    <text evidence="9">The sequence shown here is derived from an EMBL/GenBank/DDBJ whole genome shotgun (WGS) entry which is preliminary data.</text>
</comment>
<protein>
    <submittedName>
        <fullName evidence="9">Patatin-like phospholipase family protein</fullName>
    </submittedName>
</protein>
<feature type="active site" description="Nucleophile" evidence="7">
    <location>
        <position position="53"/>
    </location>
</feature>
<dbReference type="SUPFAM" id="SSF52151">
    <property type="entry name" value="FabD/lysophospholipase-like"/>
    <property type="match status" value="1"/>
</dbReference>
<feature type="short sequence motif" description="GXSXG" evidence="7">
    <location>
        <begin position="51"/>
        <end position="55"/>
    </location>
</feature>
<dbReference type="InterPro" id="IPR002641">
    <property type="entry name" value="PNPLA_dom"/>
</dbReference>
<comment type="cofactor">
    <cofactor evidence="1">
        <name>FAD</name>
        <dbReference type="ChEBI" id="CHEBI:57692"/>
    </cofactor>
</comment>
<reference evidence="9" key="1">
    <citation type="journal article" date="2018" name="Int. J. Syst. Evol. Microbiol.">
        <title>Neptunicella marina gen. nov., sp. nov., isolated from surface seawater.</title>
        <authorList>
            <person name="Liu X."/>
            <person name="Lai Q."/>
            <person name="Du Y."/>
            <person name="Zhang X."/>
            <person name="Liu Z."/>
            <person name="Sun F."/>
            <person name="Shao Z."/>
        </authorList>
    </citation>
    <scope>NUCLEOTIDE SEQUENCE</scope>
    <source>
        <strain evidence="9">S27-2</strain>
    </source>
</reference>
<dbReference type="RefSeq" id="WP_186505817.1">
    <property type="nucleotide sequence ID" value="NZ_JACNEP010000003.1"/>
</dbReference>
<feature type="domain" description="PNPLA" evidence="8">
    <location>
        <begin position="20"/>
        <end position="191"/>
    </location>
</feature>
<dbReference type="EMBL" id="JACNEP010000003">
    <property type="protein sequence ID" value="MBC3765345.1"/>
    <property type="molecule type" value="Genomic_DNA"/>
</dbReference>
<keyword evidence="5" id="KW-0560">Oxidoreductase</keyword>
<dbReference type="Pfam" id="PF01734">
    <property type="entry name" value="Patatin"/>
    <property type="match status" value="1"/>
</dbReference>
<keyword evidence="10" id="KW-1185">Reference proteome</keyword>
<evidence type="ECO:0000256" key="2">
    <source>
        <dbReference type="ARBA" id="ARBA00010790"/>
    </source>
</evidence>
<evidence type="ECO:0000256" key="6">
    <source>
        <dbReference type="ARBA" id="ARBA00023098"/>
    </source>
</evidence>
<organism evidence="9 10">
    <name type="scientific">Neptunicella marina</name>
    <dbReference type="NCBI Taxonomy" id="2125989"/>
    <lineage>
        <taxon>Bacteria</taxon>
        <taxon>Pseudomonadati</taxon>
        <taxon>Pseudomonadota</taxon>
        <taxon>Gammaproteobacteria</taxon>
        <taxon>Alteromonadales</taxon>
        <taxon>Alteromonadaceae</taxon>
        <taxon>Neptunicella</taxon>
    </lineage>
</organism>
<dbReference type="AlphaFoldDB" id="A0A8J6IT53"/>
<evidence type="ECO:0000313" key="9">
    <source>
        <dbReference type="EMBL" id="MBC3765345.1"/>
    </source>
</evidence>
<comment type="similarity">
    <text evidence="2">Belongs to the GMC oxidoreductase family.</text>
</comment>